<dbReference type="EC" id="3.1.2.-" evidence="3"/>
<evidence type="ECO:0000313" key="3">
    <source>
        <dbReference type="EMBL" id="CAL2101018.1"/>
    </source>
</evidence>
<protein>
    <submittedName>
        <fullName evidence="3">Acyl-CoA thioester hydrolase</fullName>
        <ecNumber evidence="3">3.1.2.-</ecNumber>
    </submittedName>
</protein>
<dbReference type="PANTHER" id="PTHR31793:SF37">
    <property type="entry name" value="ACYL-COA THIOESTER HYDROLASE YBGC"/>
    <property type="match status" value="1"/>
</dbReference>
<proteinExistence type="predicted"/>
<accession>A0ABM9P6R0</accession>
<evidence type="ECO:0000256" key="1">
    <source>
        <dbReference type="ARBA" id="ARBA00022801"/>
    </source>
</evidence>
<keyword evidence="1 3" id="KW-0378">Hydrolase</keyword>
<dbReference type="InterPro" id="IPR029069">
    <property type="entry name" value="HotDog_dom_sf"/>
</dbReference>
<dbReference type="EMBL" id="CAXJIO010000001">
    <property type="protein sequence ID" value="CAL2101018.1"/>
    <property type="molecule type" value="Genomic_DNA"/>
</dbReference>
<dbReference type="GO" id="GO:0016787">
    <property type="term" value="F:hydrolase activity"/>
    <property type="evidence" value="ECO:0007669"/>
    <property type="project" value="UniProtKB-KW"/>
</dbReference>
<evidence type="ECO:0000313" key="4">
    <source>
        <dbReference type="Proteomes" id="UP001497527"/>
    </source>
</evidence>
<dbReference type="InterPro" id="IPR002864">
    <property type="entry name" value="Acyl-ACP_thioesterase_NHD"/>
</dbReference>
<sequence>MNIFEKKHRVILEEIDEYNHVNNVVYVQWIQDVADAHWKQLIADVPKPDYVWFVVRHEIDYKGQAKLEDEVTITTWIGKTEGVKSVRHVEIKRDKQVLVKSETTFCLLDAKTQKPRRITKEVTNLLLPKNKQ</sequence>
<keyword evidence="4" id="KW-1185">Reference proteome</keyword>
<dbReference type="Pfam" id="PF01643">
    <property type="entry name" value="Acyl-ACP_TE"/>
    <property type="match status" value="1"/>
</dbReference>
<dbReference type="Proteomes" id="UP001497527">
    <property type="component" value="Unassembled WGS sequence"/>
</dbReference>
<comment type="caution">
    <text evidence="3">The sequence shown here is derived from an EMBL/GenBank/DDBJ whole genome shotgun (WGS) entry which is preliminary data.</text>
</comment>
<evidence type="ECO:0000259" key="2">
    <source>
        <dbReference type="Pfam" id="PF01643"/>
    </source>
</evidence>
<organism evidence="3 4">
    <name type="scientific">Tenacibaculum polynesiense</name>
    <dbReference type="NCBI Taxonomy" id="3137857"/>
    <lineage>
        <taxon>Bacteria</taxon>
        <taxon>Pseudomonadati</taxon>
        <taxon>Bacteroidota</taxon>
        <taxon>Flavobacteriia</taxon>
        <taxon>Flavobacteriales</taxon>
        <taxon>Flavobacteriaceae</taxon>
        <taxon>Tenacibaculum</taxon>
    </lineage>
</organism>
<name>A0ABM9P6R0_9FLAO</name>
<dbReference type="CDD" id="cd00586">
    <property type="entry name" value="4HBT"/>
    <property type="match status" value="1"/>
</dbReference>
<reference evidence="3 4" key="1">
    <citation type="submission" date="2024-05" db="EMBL/GenBank/DDBJ databases">
        <authorList>
            <person name="Duchaud E."/>
        </authorList>
    </citation>
    <scope>NUCLEOTIDE SEQUENCE [LARGE SCALE GENOMIC DNA]</scope>
    <source>
        <strain evidence="3">Ena-SAMPLE-TAB-13-05-2024-13:56:06:370-140308</strain>
    </source>
</reference>
<dbReference type="SUPFAM" id="SSF54637">
    <property type="entry name" value="Thioesterase/thiol ester dehydrase-isomerase"/>
    <property type="match status" value="1"/>
</dbReference>
<dbReference type="InterPro" id="IPR050563">
    <property type="entry name" value="4-hydroxybenzoyl-CoA_TE"/>
</dbReference>
<feature type="domain" description="Acyl-ACP thioesterase N-terminal hotdog" evidence="2">
    <location>
        <begin position="3"/>
        <end position="124"/>
    </location>
</feature>
<dbReference type="RefSeq" id="WP_348718959.1">
    <property type="nucleotide sequence ID" value="NZ_CAXJIO010000001.1"/>
</dbReference>
<gene>
    <name evidence="3" type="ORF">T190423A01A_100006</name>
</gene>
<dbReference type="PANTHER" id="PTHR31793">
    <property type="entry name" value="4-HYDROXYBENZOYL-COA THIOESTERASE FAMILY MEMBER"/>
    <property type="match status" value="1"/>
</dbReference>
<dbReference type="Gene3D" id="3.10.129.10">
    <property type="entry name" value="Hotdog Thioesterase"/>
    <property type="match status" value="1"/>
</dbReference>